<dbReference type="AlphaFoldDB" id="A0A4Z2IJT3"/>
<dbReference type="EMBL" id="SRLO01000077">
    <property type="protein sequence ID" value="TNN78021.1"/>
    <property type="molecule type" value="Genomic_DNA"/>
</dbReference>
<name>A0A4Z2IJT3_9TELE</name>
<feature type="signal peptide" evidence="1">
    <location>
        <begin position="1"/>
        <end position="17"/>
    </location>
</feature>
<sequence length="171" mass="19207">MALVVLSLWALTSLTWADVVQVSANRHSVYWNSSNIHGRTKAVWRILTFHLAVQDRSTAEPRSRSSRSCCTLLFRLNALSPCSVSPSLQRSPAFYTPSVRSDGLHDPEVRPRLRGLLASMWAAAERRRRRIATGIGINIGTTGKWRKNRNPFHSRHAAPAPRPLVSRCLMV</sequence>
<dbReference type="Proteomes" id="UP000314294">
    <property type="component" value="Unassembled WGS sequence"/>
</dbReference>
<protein>
    <submittedName>
        <fullName evidence="2">Uncharacterized protein</fullName>
    </submittedName>
</protein>
<accession>A0A4Z2IJT3</accession>
<organism evidence="2 3">
    <name type="scientific">Liparis tanakae</name>
    <name type="common">Tanaka's snailfish</name>
    <dbReference type="NCBI Taxonomy" id="230148"/>
    <lineage>
        <taxon>Eukaryota</taxon>
        <taxon>Metazoa</taxon>
        <taxon>Chordata</taxon>
        <taxon>Craniata</taxon>
        <taxon>Vertebrata</taxon>
        <taxon>Euteleostomi</taxon>
        <taxon>Actinopterygii</taxon>
        <taxon>Neopterygii</taxon>
        <taxon>Teleostei</taxon>
        <taxon>Neoteleostei</taxon>
        <taxon>Acanthomorphata</taxon>
        <taxon>Eupercaria</taxon>
        <taxon>Perciformes</taxon>
        <taxon>Cottioidei</taxon>
        <taxon>Cottales</taxon>
        <taxon>Liparidae</taxon>
        <taxon>Liparis</taxon>
    </lineage>
</organism>
<evidence type="ECO:0000313" key="3">
    <source>
        <dbReference type="Proteomes" id="UP000314294"/>
    </source>
</evidence>
<keyword evidence="3" id="KW-1185">Reference proteome</keyword>
<comment type="caution">
    <text evidence="2">The sequence shown here is derived from an EMBL/GenBank/DDBJ whole genome shotgun (WGS) entry which is preliminary data.</text>
</comment>
<evidence type="ECO:0000313" key="2">
    <source>
        <dbReference type="EMBL" id="TNN78021.1"/>
    </source>
</evidence>
<proteinExistence type="predicted"/>
<keyword evidence="1" id="KW-0732">Signal</keyword>
<feature type="chain" id="PRO_5021231851" evidence="1">
    <location>
        <begin position="18"/>
        <end position="171"/>
    </location>
</feature>
<gene>
    <name evidence="2" type="ORF">EYF80_011775</name>
</gene>
<reference evidence="2 3" key="1">
    <citation type="submission" date="2019-03" db="EMBL/GenBank/DDBJ databases">
        <title>First draft genome of Liparis tanakae, snailfish: a comprehensive survey of snailfish specific genes.</title>
        <authorList>
            <person name="Kim W."/>
            <person name="Song I."/>
            <person name="Jeong J.-H."/>
            <person name="Kim D."/>
            <person name="Kim S."/>
            <person name="Ryu S."/>
            <person name="Song J.Y."/>
            <person name="Lee S.K."/>
        </authorList>
    </citation>
    <scope>NUCLEOTIDE SEQUENCE [LARGE SCALE GENOMIC DNA]</scope>
    <source>
        <tissue evidence="2">Muscle</tissue>
    </source>
</reference>
<evidence type="ECO:0000256" key="1">
    <source>
        <dbReference type="SAM" id="SignalP"/>
    </source>
</evidence>